<dbReference type="Proteomes" id="UP000255279">
    <property type="component" value="Unassembled WGS sequence"/>
</dbReference>
<dbReference type="Gene3D" id="1.10.287.1480">
    <property type="match status" value="1"/>
</dbReference>
<evidence type="ECO:0000256" key="2">
    <source>
        <dbReference type="ARBA" id="ARBA00009083"/>
    </source>
</evidence>
<keyword evidence="7" id="KW-0694">RNA-binding</keyword>
<comment type="subunit">
    <text evidence="6 7">Part of the 30S ribosomal subunit. Contacts proteins S3 and S10.</text>
</comment>
<evidence type="ECO:0000256" key="1">
    <source>
        <dbReference type="ARBA" id="ARBA00003686"/>
    </source>
</evidence>
<evidence type="ECO:0000256" key="5">
    <source>
        <dbReference type="ARBA" id="ARBA00035167"/>
    </source>
</evidence>
<protein>
    <recommendedName>
        <fullName evidence="5 7">Small ribosomal subunit protein uS14</fullName>
    </recommendedName>
</protein>
<dbReference type="STRING" id="34060.B0181_02550"/>
<reference evidence="9 11" key="2">
    <citation type="submission" date="2018-06" db="EMBL/GenBank/DDBJ databases">
        <authorList>
            <consortium name="Pathogen Informatics"/>
            <person name="Doyle S."/>
        </authorList>
    </citation>
    <scope>NUCLEOTIDE SEQUENCE [LARGE SCALE GENOMIC DNA]</scope>
    <source>
        <strain evidence="9 11">NCTC10293</strain>
    </source>
</reference>
<dbReference type="InterPro" id="IPR018271">
    <property type="entry name" value="Ribosomal_uS14_CS"/>
</dbReference>
<comment type="function">
    <text evidence="1 7">Binds 16S rRNA, required for the assembly of 30S particles and may also be responsible for determining the conformation of the 16S rRNA at the A site.</text>
</comment>
<keyword evidence="7" id="KW-0699">rRNA-binding</keyword>
<proteinExistence type="inferred from homology"/>
<dbReference type="OrthoDB" id="9810484at2"/>
<dbReference type="HAMAP" id="MF_00537">
    <property type="entry name" value="Ribosomal_uS14_1"/>
    <property type="match status" value="1"/>
</dbReference>
<dbReference type="FunFam" id="1.10.287.1480:FF:000001">
    <property type="entry name" value="30S ribosomal protein S14"/>
    <property type="match status" value="1"/>
</dbReference>
<keyword evidence="4 7" id="KW-0687">Ribonucleoprotein</keyword>
<dbReference type="GO" id="GO:0019843">
    <property type="term" value="F:rRNA binding"/>
    <property type="evidence" value="ECO:0007669"/>
    <property type="project" value="UniProtKB-UniRule"/>
</dbReference>
<dbReference type="EMBL" id="MUXU01000018">
    <property type="protein sequence ID" value="OOR91930.1"/>
    <property type="molecule type" value="Genomic_DNA"/>
</dbReference>
<evidence type="ECO:0000313" key="11">
    <source>
        <dbReference type="Proteomes" id="UP000255279"/>
    </source>
</evidence>
<dbReference type="EMBL" id="UGQE01000001">
    <property type="protein sequence ID" value="STZ09785.1"/>
    <property type="molecule type" value="Genomic_DNA"/>
</dbReference>
<dbReference type="RefSeq" id="WP_078275918.1">
    <property type="nucleotide sequence ID" value="NZ_CAACXO010000078.1"/>
</dbReference>
<evidence type="ECO:0000256" key="3">
    <source>
        <dbReference type="ARBA" id="ARBA00022980"/>
    </source>
</evidence>
<dbReference type="GO" id="GO:0005737">
    <property type="term" value="C:cytoplasm"/>
    <property type="evidence" value="ECO:0007669"/>
    <property type="project" value="UniProtKB-ARBA"/>
</dbReference>
<organism evidence="8 10">
    <name type="scientific">Moraxella caviae</name>
    <dbReference type="NCBI Taxonomy" id="34060"/>
    <lineage>
        <taxon>Bacteria</taxon>
        <taxon>Pseudomonadati</taxon>
        <taxon>Pseudomonadota</taxon>
        <taxon>Gammaproteobacteria</taxon>
        <taxon>Moraxellales</taxon>
        <taxon>Moraxellaceae</taxon>
        <taxon>Moraxella</taxon>
    </lineage>
</organism>
<evidence type="ECO:0000313" key="10">
    <source>
        <dbReference type="Proteomes" id="UP000190435"/>
    </source>
</evidence>
<gene>
    <name evidence="7 9" type="primary">rpsN</name>
    <name evidence="8" type="ORF">B0181_02550</name>
    <name evidence="9" type="ORF">NCTC10293_00095</name>
</gene>
<evidence type="ECO:0000256" key="6">
    <source>
        <dbReference type="ARBA" id="ARBA00047110"/>
    </source>
</evidence>
<name>A0A1T0A8C4_9GAMM</name>
<comment type="similarity">
    <text evidence="2 7">Belongs to the universal ribosomal protein uS14 family.</text>
</comment>
<dbReference type="PANTHER" id="PTHR19836:SF19">
    <property type="entry name" value="SMALL RIBOSOMAL SUBUNIT PROTEIN US14M"/>
    <property type="match status" value="1"/>
</dbReference>
<evidence type="ECO:0000313" key="8">
    <source>
        <dbReference type="EMBL" id="OOR91930.1"/>
    </source>
</evidence>
<evidence type="ECO:0000256" key="7">
    <source>
        <dbReference type="HAMAP-Rule" id="MF_00537"/>
    </source>
</evidence>
<dbReference type="GO" id="GO:0006412">
    <property type="term" value="P:translation"/>
    <property type="evidence" value="ECO:0007669"/>
    <property type="project" value="UniProtKB-UniRule"/>
</dbReference>
<evidence type="ECO:0000256" key="4">
    <source>
        <dbReference type="ARBA" id="ARBA00023274"/>
    </source>
</evidence>
<dbReference type="SUPFAM" id="SSF57716">
    <property type="entry name" value="Glucocorticoid receptor-like (DNA-binding domain)"/>
    <property type="match status" value="1"/>
</dbReference>
<dbReference type="NCBIfam" id="NF006477">
    <property type="entry name" value="PRK08881.1"/>
    <property type="match status" value="1"/>
</dbReference>
<dbReference type="Pfam" id="PF00253">
    <property type="entry name" value="Ribosomal_S14"/>
    <property type="match status" value="1"/>
</dbReference>
<dbReference type="PROSITE" id="PS00527">
    <property type="entry name" value="RIBOSOMAL_S14"/>
    <property type="match status" value="1"/>
</dbReference>
<dbReference type="Proteomes" id="UP000190435">
    <property type="component" value="Unassembled WGS sequence"/>
</dbReference>
<dbReference type="GO" id="GO:0003735">
    <property type="term" value="F:structural constituent of ribosome"/>
    <property type="evidence" value="ECO:0007669"/>
    <property type="project" value="InterPro"/>
</dbReference>
<keyword evidence="3 7" id="KW-0689">Ribosomal protein</keyword>
<sequence length="101" mass="11500">MAKMSMINRELKREKCVAKYAEKRAALKAIISDVNASDEERLDAMLALQALPRNSSPVRLRNRCGLTGRPHGFFRKFGLSRNKLRERVMQGDVPGVRKASW</sequence>
<dbReference type="InterPro" id="IPR023036">
    <property type="entry name" value="Ribosomal_uS14_bac/plastid"/>
</dbReference>
<accession>A0A1T0A8C4</accession>
<dbReference type="AlphaFoldDB" id="A0A1T0A8C4"/>
<keyword evidence="10" id="KW-1185">Reference proteome</keyword>
<dbReference type="InterPro" id="IPR001209">
    <property type="entry name" value="Ribosomal_uS14"/>
</dbReference>
<dbReference type="GO" id="GO:0015935">
    <property type="term" value="C:small ribosomal subunit"/>
    <property type="evidence" value="ECO:0007669"/>
    <property type="project" value="TreeGrafter"/>
</dbReference>
<evidence type="ECO:0000313" key="9">
    <source>
        <dbReference type="EMBL" id="STZ09785.1"/>
    </source>
</evidence>
<reference evidence="8 10" key="1">
    <citation type="submission" date="2017-02" db="EMBL/GenBank/DDBJ databases">
        <title>Draft genome sequence of Moraxella caviae CCUG 355 type strain.</title>
        <authorList>
            <person name="Engstrom-Jakobsson H."/>
            <person name="Salva-Serra F."/>
            <person name="Thorell K."/>
            <person name="Gonzales-Siles L."/>
            <person name="Karlsson R."/>
            <person name="Boulund F."/>
            <person name="Engstrand L."/>
            <person name="Moore E."/>
        </authorList>
    </citation>
    <scope>NUCLEOTIDE SEQUENCE [LARGE SCALE GENOMIC DNA]</scope>
    <source>
        <strain evidence="8 10">CCUG 355</strain>
    </source>
</reference>
<dbReference type="PANTHER" id="PTHR19836">
    <property type="entry name" value="30S RIBOSOMAL PROTEIN S14"/>
    <property type="match status" value="1"/>
</dbReference>